<dbReference type="Gene3D" id="3.40.50.720">
    <property type="entry name" value="NAD(P)-binding Rossmann-like Domain"/>
    <property type="match status" value="1"/>
</dbReference>
<reference evidence="4" key="2">
    <citation type="submission" date="2020-09" db="EMBL/GenBank/DDBJ databases">
        <authorList>
            <person name="Sun Q."/>
            <person name="Kim S."/>
        </authorList>
    </citation>
    <scope>NUCLEOTIDE SEQUENCE</scope>
    <source>
        <strain evidence="4">KCTC 32437</strain>
    </source>
</reference>
<feature type="domain" description="NAD-dependent epimerase/dehydratase" evidence="3">
    <location>
        <begin position="7"/>
        <end position="249"/>
    </location>
</feature>
<dbReference type="GO" id="GO:0016616">
    <property type="term" value="F:oxidoreductase activity, acting on the CH-OH group of donors, NAD or NADP as acceptor"/>
    <property type="evidence" value="ECO:0007669"/>
    <property type="project" value="TreeGrafter"/>
</dbReference>
<keyword evidence="5" id="KW-1185">Reference proteome</keyword>
<dbReference type="PANTHER" id="PTHR10366:SF564">
    <property type="entry name" value="STEROL-4-ALPHA-CARBOXYLATE 3-DEHYDROGENASE, DECARBOXYLATING"/>
    <property type="match status" value="1"/>
</dbReference>
<evidence type="ECO:0000313" key="4">
    <source>
        <dbReference type="EMBL" id="GHA12753.1"/>
    </source>
</evidence>
<reference evidence="4" key="1">
    <citation type="journal article" date="2014" name="Int. J. Syst. Evol. Microbiol.">
        <title>Complete genome sequence of Corynebacterium casei LMG S-19264T (=DSM 44701T), isolated from a smear-ripened cheese.</title>
        <authorList>
            <consortium name="US DOE Joint Genome Institute (JGI-PGF)"/>
            <person name="Walter F."/>
            <person name="Albersmeier A."/>
            <person name="Kalinowski J."/>
            <person name="Ruckert C."/>
        </authorList>
    </citation>
    <scope>NUCLEOTIDE SEQUENCE</scope>
    <source>
        <strain evidence="4">KCTC 32437</strain>
    </source>
</reference>
<dbReference type="PANTHER" id="PTHR10366">
    <property type="entry name" value="NAD DEPENDENT EPIMERASE/DEHYDRATASE"/>
    <property type="match status" value="1"/>
</dbReference>
<evidence type="ECO:0000259" key="3">
    <source>
        <dbReference type="Pfam" id="PF01370"/>
    </source>
</evidence>
<dbReference type="InterPro" id="IPR001509">
    <property type="entry name" value="Epimerase_deHydtase"/>
</dbReference>
<dbReference type="SUPFAM" id="SSF51735">
    <property type="entry name" value="NAD(P)-binding Rossmann-fold domains"/>
    <property type="match status" value="1"/>
</dbReference>
<dbReference type="Pfam" id="PF01370">
    <property type="entry name" value="Epimerase"/>
    <property type="match status" value="1"/>
</dbReference>
<dbReference type="InterPro" id="IPR050425">
    <property type="entry name" value="NAD(P)_dehydrat-like"/>
</dbReference>
<evidence type="ECO:0000256" key="1">
    <source>
        <dbReference type="ARBA" id="ARBA00023002"/>
    </source>
</evidence>
<accession>A0A918RVP7</accession>
<organism evidence="4 5">
    <name type="scientific">Devosia pacifica</name>
    <dbReference type="NCBI Taxonomy" id="1335967"/>
    <lineage>
        <taxon>Bacteria</taxon>
        <taxon>Pseudomonadati</taxon>
        <taxon>Pseudomonadota</taxon>
        <taxon>Alphaproteobacteria</taxon>
        <taxon>Hyphomicrobiales</taxon>
        <taxon>Devosiaceae</taxon>
        <taxon>Devosia</taxon>
    </lineage>
</organism>
<dbReference type="Proteomes" id="UP000646579">
    <property type="component" value="Unassembled WGS sequence"/>
</dbReference>
<name>A0A918RVP7_9HYPH</name>
<sequence>MSNKGLVLVTGASGFVAKYVIAGLISGGYEVRGTLRDLKKADSVRQAVANICPIDSARSQLEFVETDLLADAGWAAAMNDVSAIMHVAATVVKIEPKDADSVVRPAVEGTRRVMEAAHAAGVRRVILTSSIATVGYGHGHKSGERTYTEQHFTNLDAMAKPWAYCIGKTRAEQAAWSYARANDMALTTIHPGMILGPASDQDTSISLGLVSGLLDGSTPAMLNMGFAVIDVRDVAAMHIAALENDESIGERYLATNRYIHFTEVAEILRQKYPDRPITRKVVPDWMLRIMARMGAPVRQIINDVGNVKHFEGRKGERLLGRPYISAEEAVLSAAETVTRFGLLSDKAVPKRRSA</sequence>
<protein>
    <submittedName>
        <fullName evidence="4">Nucleoside-diphosphate sugar epimerase</fullName>
    </submittedName>
</protein>
<evidence type="ECO:0000313" key="5">
    <source>
        <dbReference type="Proteomes" id="UP000646579"/>
    </source>
</evidence>
<evidence type="ECO:0000256" key="2">
    <source>
        <dbReference type="ARBA" id="ARBA00023445"/>
    </source>
</evidence>
<dbReference type="EMBL" id="BMZE01000001">
    <property type="protein sequence ID" value="GHA12753.1"/>
    <property type="molecule type" value="Genomic_DNA"/>
</dbReference>
<gene>
    <name evidence="4" type="ORF">GCM10007989_04100</name>
</gene>
<dbReference type="AlphaFoldDB" id="A0A918RVP7"/>
<comment type="similarity">
    <text evidence="2">Belongs to the NAD(P)-dependent epimerase/dehydratase family. Dihydroflavonol-4-reductase subfamily.</text>
</comment>
<dbReference type="InterPro" id="IPR036291">
    <property type="entry name" value="NAD(P)-bd_dom_sf"/>
</dbReference>
<proteinExistence type="inferred from homology"/>
<dbReference type="RefSeq" id="WP_189422880.1">
    <property type="nucleotide sequence ID" value="NZ_BMZE01000001.1"/>
</dbReference>
<comment type="caution">
    <text evidence="4">The sequence shown here is derived from an EMBL/GenBank/DDBJ whole genome shotgun (WGS) entry which is preliminary data.</text>
</comment>
<keyword evidence="1" id="KW-0560">Oxidoreductase</keyword>